<proteinExistence type="predicted"/>
<dbReference type="EMBL" id="CP032548">
    <property type="protein sequence ID" value="AZJ35599.1"/>
    <property type="molecule type" value="Genomic_DNA"/>
</dbReference>
<dbReference type="RefSeq" id="WP_125067375.1">
    <property type="nucleotide sequence ID" value="NZ_CP032548.1"/>
</dbReference>
<dbReference type="Gene3D" id="3.30.70.920">
    <property type="match status" value="1"/>
</dbReference>
<organism evidence="1 2">
    <name type="scientific">Tenacibaculum singaporense</name>
    <dbReference type="NCBI Taxonomy" id="2358479"/>
    <lineage>
        <taxon>Bacteria</taxon>
        <taxon>Pseudomonadati</taxon>
        <taxon>Bacteroidota</taxon>
        <taxon>Flavobacteriia</taxon>
        <taxon>Flavobacteriales</taxon>
        <taxon>Flavobacteriaceae</taxon>
        <taxon>Tenacibaculum</taxon>
    </lineage>
</organism>
<dbReference type="Proteomes" id="UP000274593">
    <property type="component" value="Chromosome"/>
</dbReference>
<keyword evidence="2" id="KW-1185">Reference proteome</keyword>
<sequence length="79" mass="8718">MPIKSYLAHPHDGKKEELIKALSSLNECEVIPAENKDVLVVVTETETKAAEEILKQKLETISSLKLLAMVSGFNTPIKN</sequence>
<accession>A0A3Q8RSG5</accession>
<gene>
    <name evidence="1" type="ORF">D6T69_08725</name>
</gene>
<reference evidence="1 2" key="1">
    <citation type="submission" date="2018-09" db="EMBL/GenBank/DDBJ databases">
        <title>Insights into the microbiota of Asian seabass (Lates calcarifer) with tenacibaculosis symptoms and description of sp. nov. Tenacibaculum singaporense.</title>
        <authorList>
            <person name="Miyake S."/>
            <person name="Soh M."/>
            <person name="Azman M.N."/>
            <person name="Ngoh S.Y."/>
            <person name="Orban L."/>
        </authorList>
    </citation>
    <scope>NUCLEOTIDE SEQUENCE [LARGE SCALE GENOMIC DNA]</scope>
    <source>
        <strain evidence="1 2">DSM 106434</strain>
    </source>
</reference>
<protein>
    <recommendedName>
        <fullName evidence="3">Periplasmic nitrate reductase chaperone NapD</fullName>
    </recommendedName>
</protein>
<name>A0A3Q8RSG5_9FLAO</name>
<evidence type="ECO:0000313" key="1">
    <source>
        <dbReference type="EMBL" id="AZJ35599.1"/>
    </source>
</evidence>
<evidence type="ECO:0008006" key="3">
    <source>
        <dbReference type="Google" id="ProtNLM"/>
    </source>
</evidence>
<dbReference type="AlphaFoldDB" id="A0A3Q8RSG5"/>
<dbReference type="KEGG" id="tsig:D6T69_08725"/>
<evidence type="ECO:0000313" key="2">
    <source>
        <dbReference type="Proteomes" id="UP000274593"/>
    </source>
</evidence>